<dbReference type="OrthoDB" id="2135762at2759"/>
<sequence>MDEHRKIELQSPGDLSHIENNIRRTARQKLDLHLPPVEGAKAGEEDELRRKVEERVDGFVHEVIKGVRQNVWVNGMDVPEDENNPDKMDVDVEEEFEPFNESLRTKLSTLHAKRDNLISQISSHRRKTPALAAANFQAHFLAQSTQLQQSHEAADERARTLSMEEKEALLAVEELKRAEDVRRTWERTVEGLARLKGGLTETRARVERGVGVVGFVEGRGGSAAILRLEIDF</sequence>
<dbReference type="PANTHER" id="PTHR31749">
    <property type="entry name" value="KINETOCHORE-ASSOCIATED PROTEIN NSL1 HOMOLOG"/>
    <property type="match status" value="1"/>
</dbReference>
<evidence type="ECO:0000313" key="1">
    <source>
        <dbReference type="EMBL" id="KAF2197524.1"/>
    </source>
</evidence>
<dbReference type="GO" id="GO:0000070">
    <property type="term" value="P:mitotic sister chromatid segregation"/>
    <property type="evidence" value="ECO:0007669"/>
    <property type="project" value="InterPro"/>
</dbReference>
<organism evidence="1 2">
    <name type="scientific">Delitschia confertaspora ATCC 74209</name>
    <dbReference type="NCBI Taxonomy" id="1513339"/>
    <lineage>
        <taxon>Eukaryota</taxon>
        <taxon>Fungi</taxon>
        <taxon>Dikarya</taxon>
        <taxon>Ascomycota</taxon>
        <taxon>Pezizomycotina</taxon>
        <taxon>Dothideomycetes</taxon>
        <taxon>Pleosporomycetidae</taxon>
        <taxon>Pleosporales</taxon>
        <taxon>Delitschiaceae</taxon>
        <taxon>Delitschia</taxon>
    </lineage>
</organism>
<dbReference type="GO" id="GO:0000444">
    <property type="term" value="C:MIS12/MIND type complex"/>
    <property type="evidence" value="ECO:0007669"/>
    <property type="project" value="TreeGrafter"/>
</dbReference>
<name>A0A9P4JHX5_9PLEO</name>
<proteinExistence type="predicted"/>
<keyword evidence="2" id="KW-1185">Reference proteome</keyword>
<dbReference type="InterPro" id="IPR013950">
    <property type="entry name" value="Mis14/Nsl1"/>
</dbReference>
<dbReference type="AlphaFoldDB" id="A0A9P4JHX5"/>
<dbReference type="EMBL" id="ML994226">
    <property type="protein sequence ID" value="KAF2197524.1"/>
    <property type="molecule type" value="Genomic_DNA"/>
</dbReference>
<comment type="caution">
    <text evidence="1">The sequence shown here is derived from an EMBL/GenBank/DDBJ whole genome shotgun (WGS) entry which is preliminary data.</text>
</comment>
<dbReference type="Proteomes" id="UP000799536">
    <property type="component" value="Unassembled WGS sequence"/>
</dbReference>
<accession>A0A9P4JHX5</accession>
<dbReference type="PANTHER" id="PTHR31749:SF3">
    <property type="entry name" value="KINETOCHORE-ASSOCIATED PROTEIN NSL1 HOMOLOG"/>
    <property type="match status" value="1"/>
</dbReference>
<evidence type="ECO:0008006" key="3">
    <source>
        <dbReference type="Google" id="ProtNLM"/>
    </source>
</evidence>
<dbReference type="Pfam" id="PF08641">
    <property type="entry name" value="Mis14"/>
    <property type="match status" value="1"/>
</dbReference>
<protein>
    <recommendedName>
        <fullName evidence="3">Kinetochore protein mis14</fullName>
    </recommendedName>
</protein>
<gene>
    <name evidence="1" type="ORF">GQ43DRAFT_466345</name>
</gene>
<reference evidence="1" key="1">
    <citation type="journal article" date="2020" name="Stud. Mycol.">
        <title>101 Dothideomycetes genomes: a test case for predicting lifestyles and emergence of pathogens.</title>
        <authorList>
            <person name="Haridas S."/>
            <person name="Albert R."/>
            <person name="Binder M."/>
            <person name="Bloem J."/>
            <person name="Labutti K."/>
            <person name="Salamov A."/>
            <person name="Andreopoulos B."/>
            <person name="Baker S."/>
            <person name="Barry K."/>
            <person name="Bills G."/>
            <person name="Bluhm B."/>
            <person name="Cannon C."/>
            <person name="Castanera R."/>
            <person name="Culley D."/>
            <person name="Daum C."/>
            <person name="Ezra D."/>
            <person name="Gonzalez J."/>
            <person name="Henrissat B."/>
            <person name="Kuo A."/>
            <person name="Liang C."/>
            <person name="Lipzen A."/>
            <person name="Lutzoni F."/>
            <person name="Magnuson J."/>
            <person name="Mondo S."/>
            <person name="Nolan M."/>
            <person name="Ohm R."/>
            <person name="Pangilinan J."/>
            <person name="Park H.-J."/>
            <person name="Ramirez L."/>
            <person name="Alfaro M."/>
            <person name="Sun H."/>
            <person name="Tritt A."/>
            <person name="Yoshinaga Y."/>
            <person name="Zwiers L.-H."/>
            <person name="Turgeon B."/>
            <person name="Goodwin S."/>
            <person name="Spatafora J."/>
            <person name="Crous P."/>
            <person name="Grigoriev I."/>
        </authorList>
    </citation>
    <scope>NUCLEOTIDE SEQUENCE</scope>
    <source>
        <strain evidence="1">ATCC 74209</strain>
    </source>
</reference>
<evidence type="ECO:0000313" key="2">
    <source>
        <dbReference type="Proteomes" id="UP000799536"/>
    </source>
</evidence>